<dbReference type="EMBL" id="JABZFZ010000409">
    <property type="protein sequence ID" value="MBF0940630.1"/>
    <property type="molecule type" value="Genomic_DNA"/>
</dbReference>
<accession>A0A929N2Z0</accession>
<dbReference type="NCBIfam" id="TIGR03725">
    <property type="entry name" value="T6A_YeaZ"/>
    <property type="match status" value="1"/>
</dbReference>
<organism evidence="2 3">
    <name type="scientific">Schaalia georgiae</name>
    <dbReference type="NCBI Taxonomy" id="52768"/>
    <lineage>
        <taxon>Bacteria</taxon>
        <taxon>Bacillati</taxon>
        <taxon>Actinomycetota</taxon>
        <taxon>Actinomycetes</taxon>
        <taxon>Actinomycetales</taxon>
        <taxon>Actinomycetaceae</taxon>
        <taxon>Schaalia</taxon>
    </lineage>
</organism>
<dbReference type="GO" id="GO:0002949">
    <property type="term" value="P:tRNA threonylcarbamoyladenosine modification"/>
    <property type="evidence" value="ECO:0007669"/>
    <property type="project" value="InterPro"/>
</dbReference>
<evidence type="ECO:0000313" key="3">
    <source>
        <dbReference type="Proteomes" id="UP000718630"/>
    </source>
</evidence>
<dbReference type="Proteomes" id="UP000718630">
    <property type="component" value="Unassembled WGS sequence"/>
</dbReference>
<gene>
    <name evidence="2" type="primary">tsaB</name>
    <name evidence="2" type="ORF">HXK03_07140</name>
</gene>
<dbReference type="InterPro" id="IPR000905">
    <property type="entry name" value="Gcp-like_dom"/>
</dbReference>
<evidence type="ECO:0000313" key="2">
    <source>
        <dbReference type="EMBL" id="MBF0940630.1"/>
    </source>
</evidence>
<proteinExistence type="predicted"/>
<dbReference type="InterPro" id="IPR043129">
    <property type="entry name" value="ATPase_NBD"/>
</dbReference>
<reference evidence="2" key="1">
    <citation type="submission" date="2020-04" db="EMBL/GenBank/DDBJ databases">
        <title>Deep metagenomics examines the oral microbiome during advanced dental caries in children, revealing novel taxa and co-occurrences with host molecules.</title>
        <authorList>
            <person name="Baker J.L."/>
            <person name="Morton J.T."/>
            <person name="Dinis M."/>
            <person name="Alvarez R."/>
            <person name="Tran N.C."/>
            <person name="Knight R."/>
            <person name="Edlund A."/>
        </authorList>
    </citation>
    <scope>NUCLEOTIDE SEQUENCE</scope>
    <source>
        <strain evidence="2">JCVI_32_bin.64</strain>
    </source>
</reference>
<name>A0A929N2Z0_9ACTO</name>
<dbReference type="Pfam" id="PF00814">
    <property type="entry name" value="TsaD"/>
    <property type="match status" value="1"/>
</dbReference>
<dbReference type="AlphaFoldDB" id="A0A929N2Z0"/>
<evidence type="ECO:0000259" key="1">
    <source>
        <dbReference type="Pfam" id="PF00814"/>
    </source>
</evidence>
<dbReference type="Gene3D" id="3.30.420.40">
    <property type="match status" value="2"/>
</dbReference>
<protein>
    <submittedName>
        <fullName evidence="2">tRNA (Adenosine(37)-N6)-threonylcarbamoyltransferase complex dimerization subunit type 1 TsaB</fullName>
    </submittedName>
</protein>
<feature type="domain" description="Gcp-like" evidence="1">
    <location>
        <begin position="30"/>
        <end position="136"/>
    </location>
</feature>
<dbReference type="SUPFAM" id="SSF53067">
    <property type="entry name" value="Actin-like ATPase domain"/>
    <property type="match status" value="2"/>
</dbReference>
<dbReference type="InterPro" id="IPR022496">
    <property type="entry name" value="T6A_TsaB"/>
</dbReference>
<comment type="caution">
    <text evidence="2">The sequence shown here is derived from an EMBL/GenBank/DDBJ whole genome shotgun (WGS) entry which is preliminary data.</text>
</comment>
<sequence>MLELALDTLNASSVALVRDGEAVARATAGSARHHAESLTPLVRRVLQDAGLGPDAVGAGLDRVLVGTGPAPFTGLRAGLVSARVIGEAVGAPVLGVASLDVVARQGLDLLPPDMTVFAVSDARRRELYWGRYEADGPDDVRLVGRLEVGAAHALLGAMRGADGLIVAAGPLPAHSAQLLADASQGPVIDLDPAVMSRVVAARLARGQEERLGTQPLYLRRPDIQGRAPARL</sequence>